<protein>
    <submittedName>
        <fullName evidence="2">Uncharacterized protein</fullName>
    </submittedName>
</protein>
<feature type="region of interest" description="Disordered" evidence="1">
    <location>
        <begin position="1"/>
        <end position="32"/>
    </location>
</feature>
<feature type="region of interest" description="Disordered" evidence="1">
    <location>
        <begin position="90"/>
        <end position="151"/>
    </location>
</feature>
<feature type="compositionally biased region" description="Basic and acidic residues" evidence="1">
    <location>
        <begin position="7"/>
        <end position="32"/>
    </location>
</feature>
<organism evidence="2 3">
    <name type="scientific">Natrinema halophilum</name>
    <dbReference type="NCBI Taxonomy" id="1699371"/>
    <lineage>
        <taxon>Archaea</taxon>
        <taxon>Methanobacteriati</taxon>
        <taxon>Methanobacteriota</taxon>
        <taxon>Stenosarchaea group</taxon>
        <taxon>Halobacteria</taxon>
        <taxon>Halobacteriales</taxon>
        <taxon>Natrialbaceae</taxon>
        <taxon>Natrinema</taxon>
    </lineage>
</organism>
<dbReference type="AlphaFoldDB" id="A0A7D5K5S5"/>
<dbReference type="KEGG" id="haly:HYG82_07070"/>
<keyword evidence="3" id="KW-1185">Reference proteome</keyword>
<dbReference type="Proteomes" id="UP000509241">
    <property type="component" value="Chromosome"/>
</dbReference>
<dbReference type="OrthoDB" id="175803at2157"/>
<dbReference type="EMBL" id="CP058601">
    <property type="protein sequence ID" value="QLG48623.1"/>
    <property type="molecule type" value="Genomic_DNA"/>
</dbReference>
<evidence type="ECO:0000256" key="1">
    <source>
        <dbReference type="SAM" id="MobiDB-lite"/>
    </source>
</evidence>
<name>A0A7D5K5S5_9EURY</name>
<feature type="compositionally biased region" description="Basic and acidic residues" evidence="1">
    <location>
        <begin position="142"/>
        <end position="151"/>
    </location>
</feature>
<evidence type="ECO:0000313" key="3">
    <source>
        <dbReference type="Proteomes" id="UP000509241"/>
    </source>
</evidence>
<reference evidence="2 3" key="1">
    <citation type="submission" date="2020-07" db="EMBL/GenBank/DDBJ databases">
        <authorList>
            <person name="Cui H."/>
        </authorList>
    </citation>
    <scope>NUCLEOTIDE SEQUENCE [LARGE SCALE GENOMIC DNA]</scope>
    <source>
        <strain evidence="2 3">YPL8</strain>
    </source>
</reference>
<evidence type="ECO:0000313" key="2">
    <source>
        <dbReference type="EMBL" id="QLG48623.1"/>
    </source>
</evidence>
<sequence>MLPNDSRGLETLDRRDASPDLTARDRTETRAKPAHRVRLEAIDAAVQGLLVDVRRLRRNGVLEGETGRDVEGRLHEIRSEAVSIGRLIGTANGETDHDGAGSSGGEIATEADACGTDSDAVPMVTRRGGGVLSVLGPAPSAFERERADHDT</sequence>
<accession>A0A7D5K5S5</accession>
<dbReference type="RefSeq" id="WP_179260361.1">
    <property type="nucleotide sequence ID" value="NZ_CP058601.1"/>
</dbReference>
<gene>
    <name evidence="2" type="ORF">HYG82_07070</name>
</gene>
<proteinExistence type="predicted"/>
<dbReference type="GeneID" id="56033039"/>